<organism evidence="5">
    <name type="scientific">Tanacetum cinerariifolium</name>
    <name type="common">Dalmatian daisy</name>
    <name type="synonym">Chrysanthemum cinerariifolium</name>
    <dbReference type="NCBI Taxonomy" id="118510"/>
    <lineage>
        <taxon>Eukaryota</taxon>
        <taxon>Viridiplantae</taxon>
        <taxon>Streptophyta</taxon>
        <taxon>Embryophyta</taxon>
        <taxon>Tracheophyta</taxon>
        <taxon>Spermatophyta</taxon>
        <taxon>Magnoliopsida</taxon>
        <taxon>eudicotyledons</taxon>
        <taxon>Gunneridae</taxon>
        <taxon>Pentapetalae</taxon>
        <taxon>asterids</taxon>
        <taxon>campanulids</taxon>
        <taxon>Asterales</taxon>
        <taxon>Asteraceae</taxon>
        <taxon>Asteroideae</taxon>
        <taxon>Anthemideae</taxon>
        <taxon>Anthemidinae</taxon>
        <taxon>Tanacetum</taxon>
    </lineage>
</organism>
<keyword evidence="1" id="KW-0862">Zinc</keyword>
<dbReference type="GO" id="GO:0003676">
    <property type="term" value="F:nucleic acid binding"/>
    <property type="evidence" value="ECO:0007669"/>
    <property type="project" value="InterPro"/>
</dbReference>
<feature type="domain" description="CCHC-type" evidence="4">
    <location>
        <begin position="187"/>
        <end position="203"/>
    </location>
</feature>
<evidence type="ECO:0000256" key="3">
    <source>
        <dbReference type="SAM" id="MobiDB-lite"/>
    </source>
</evidence>
<dbReference type="AlphaFoldDB" id="A0A6L2N277"/>
<name>A0A6L2N277_TANCI</name>
<evidence type="ECO:0000313" key="5">
    <source>
        <dbReference type="EMBL" id="GEU79222.1"/>
    </source>
</evidence>
<dbReference type="PROSITE" id="PS50158">
    <property type="entry name" value="ZF_CCHC"/>
    <property type="match status" value="1"/>
</dbReference>
<dbReference type="EMBL" id="BKCJ010007828">
    <property type="protein sequence ID" value="GEU79222.1"/>
    <property type="molecule type" value="Genomic_DNA"/>
</dbReference>
<evidence type="ECO:0000256" key="2">
    <source>
        <dbReference type="SAM" id="Coils"/>
    </source>
</evidence>
<accession>A0A6L2N277</accession>
<feature type="region of interest" description="Disordered" evidence="3">
    <location>
        <begin position="815"/>
        <end position="836"/>
    </location>
</feature>
<keyword evidence="1" id="KW-0479">Metal-binding</keyword>
<dbReference type="Pfam" id="PF07727">
    <property type="entry name" value="RVT_2"/>
    <property type="match status" value="1"/>
</dbReference>
<feature type="compositionally biased region" description="Polar residues" evidence="3">
    <location>
        <begin position="826"/>
        <end position="836"/>
    </location>
</feature>
<feature type="compositionally biased region" description="Polar residues" evidence="3">
    <location>
        <begin position="488"/>
        <end position="517"/>
    </location>
</feature>
<gene>
    <name evidence="5" type="ORF">Tci_051200</name>
</gene>
<reference evidence="5" key="1">
    <citation type="journal article" date="2019" name="Sci. Rep.">
        <title>Draft genome of Tanacetum cinerariifolium, the natural source of mosquito coil.</title>
        <authorList>
            <person name="Yamashiro T."/>
            <person name="Shiraishi A."/>
            <person name="Satake H."/>
            <person name="Nakayama K."/>
        </authorList>
    </citation>
    <scope>NUCLEOTIDE SEQUENCE</scope>
</reference>
<dbReference type="Gene3D" id="4.10.60.10">
    <property type="entry name" value="Zinc finger, CCHC-type"/>
    <property type="match status" value="1"/>
</dbReference>
<feature type="region of interest" description="Disordered" evidence="3">
    <location>
        <begin position="488"/>
        <end position="535"/>
    </location>
</feature>
<comment type="caution">
    <text evidence="5">The sequence shown here is derived from an EMBL/GenBank/DDBJ whole genome shotgun (WGS) entry which is preliminary data.</text>
</comment>
<sequence length="973" mass="110473">MDLIISLGQKNTLTEYMILSGADNRSPMLDKDLYDSWKSRMELYMQNREHERMILESVEHGPLIWPTIEKNGVIRTKKYVELSAAEKIQVDCDMKATNIILQGLPIDIYSLVNHQNLGFIVPVFSLGDDPIAYLNKAMAFLTVVASSRVTVQQVQGRQGQNYFGTTYKGNATSSRGNTTSGQARVVKCYNCQGEGHMARQCTQPKRQRNVAWYKGKAMLVEAQEAGEILDEEQLAFLADPRIPAEQMINHVNNWEKANNEQNQESITTELERYKERVKTFEQRLNIDLSSREKMIDSQMDDMIKEKLALKEKLKKAQRMKPTLYDGIVIFKKHVSMHVIDNEETLVLEEESRSKISKKAKDPKVIAKKISHKPIDYEKLNRLTYDFGKRFTPQQELSAIQAFWLRISNPTIESSLPPVRVKIPSELPKELLVYVQDTCPSAITLSETKVARTPINKIKKVTFNEPIATFSTNQETHYSNKPMLHSTGVKCSTSASGSMPLGNTKNNSISQASSSNKINKVKDQPRSVKTRNNNKNHVKKVKCDDHVMQSISNANSLSISINNAPVKNSVNDVKSVCLCAICGKCMIAETHHECIQLVVTKMNESKKSKSTKKHKKQNVWKTTGHVFTEVGLKWKPTGRTFTIVDEIQKPKIKVYCRKSKNVKHIGSSKIAKIVESKNANHSEPNHTWGSIETDITSSSSLVMTGCPDYTLIRERPDYKDYKLAKDSLAQGIPRLNFQKDHLCSACALGKSKKFSHQPKAEDTNQEKLYLLHMDLYGPMRVASISEKSQDAPSISIPSSQAQEHSPIIYQGFEESPKTSTFHDDLNESPQDLPSQGSSSNVIQIYNLFEHLDNMFLIKLKWIYKIKKYESGRVLKNKAQLVAQGFTQEEVIDFKESFAPVARIEAIRIFIANNAHKNIIIYQMDVKTAFLNGELKEEVYVLQLEGFVDQDNPSYVYKLKKALYGLKQVLRAWLM</sequence>
<dbReference type="GO" id="GO:0008270">
    <property type="term" value="F:zinc ion binding"/>
    <property type="evidence" value="ECO:0007669"/>
    <property type="project" value="UniProtKB-KW"/>
</dbReference>
<dbReference type="InterPro" id="IPR013103">
    <property type="entry name" value="RVT_2"/>
</dbReference>
<dbReference type="SUPFAM" id="SSF57756">
    <property type="entry name" value="Retrovirus zinc finger-like domains"/>
    <property type="match status" value="1"/>
</dbReference>
<protein>
    <submittedName>
        <fullName evidence="5">Retrovirus-related Pol polyprotein from transposon TNT 1-94</fullName>
    </submittedName>
</protein>
<dbReference type="Pfam" id="PF00098">
    <property type="entry name" value="zf-CCHC"/>
    <property type="match status" value="1"/>
</dbReference>
<dbReference type="InterPro" id="IPR036875">
    <property type="entry name" value="Znf_CCHC_sf"/>
</dbReference>
<dbReference type="SMART" id="SM00343">
    <property type="entry name" value="ZnF_C2HC"/>
    <property type="match status" value="1"/>
</dbReference>
<keyword evidence="2" id="KW-0175">Coiled coil</keyword>
<proteinExistence type="predicted"/>
<feature type="compositionally biased region" description="Basic and acidic residues" evidence="3">
    <location>
        <begin position="815"/>
        <end position="824"/>
    </location>
</feature>
<evidence type="ECO:0000259" key="4">
    <source>
        <dbReference type="PROSITE" id="PS50158"/>
    </source>
</evidence>
<evidence type="ECO:0000256" key="1">
    <source>
        <dbReference type="PROSITE-ProRule" id="PRU00047"/>
    </source>
</evidence>
<feature type="coiled-coil region" evidence="2">
    <location>
        <begin position="244"/>
        <end position="319"/>
    </location>
</feature>
<keyword evidence="1" id="KW-0863">Zinc-finger</keyword>
<dbReference type="InterPro" id="IPR001878">
    <property type="entry name" value="Znf_CCHC"/>
</dbReference>